<evidence type="ECO:0000259" key="3">
    <source>
        <dbReference type="Pfam" id="PF00534"/>
    </source>
</evidence>
<proteinExistence type="predicted"/>
<reference evidence="5" key="1">
    <citation type="journal article" date="2019" name="Int. J. Syst. Evol. Microbiol.">
        <title>The Global Catalogue of Microorganisms (GCM) 10K type strain sequencing project: providing services to taxonomists for standard genome sequencing and annotation.</title>
        <authorList>
            <consortium name="The Broad Institute Genomics Platform"/>
            <consortium name="The Broad Institute Genome Sequencing Center for Infectious Disease"/>
            <person name="Wu L."/>
            <person name="Ma J."/>
        </authorList>
    </citation>
    <scope>NUCLEOTIDE SEQUENCE [LARGE SCALE GENOMIC DNA]</scope>
    <source>
        <strain evidence="5">CCM 8904</strain>
    </source>
</reference>
<evidence type="ECO:0000313" key="4">
    <source>
        <dbReference type="EMBL" id="MFC6170871.1"/>
    </source>
</evidence>
<keyword evidence="5" id="KW-1185">Reference proteome</keyword>
<dbReference type="SUPFAM" id="SSF53756">
    <property type="entry name" value="UDP-Glycosyltransferase/glycogen phosphorylase"/>
    <property type="match status" value="1"/>
</dbReference>
<protein>
    <submittedName>
        <fullName evidence="4">Glycosyltransferase</fullName>
        <ecNumber evidence="4">2.4.-.-</ecNumber>
    </submittedName>
</protein>
<evidence type="ECO:0000313" key="5">
    <source>
        <dbReference type="Proteomes" id="UP001596289"/>
    </source>
</evidence>
<dbReference type="EC" id="2.4.-.-" evidence="4"/>
<organism evidence="4 5">
    <name type="scientific">Loigolactobacillus jiayinensis</name>
    <dbReference type="NCBI Taxonomy" id="2486016"/>
    <lineage>
        <taxon>Bacteria</taxon>
        <taxon>Bacillati</taxon>
        <taxon>Bacillota</taxon>
        <taxon>Bacilli</taxon>
        <taxon>Lactobacillales</taxon>
        <taxon>Lactobacillaceae</taxon>
        <taxon>Loigolactobacillus</taxon>
    </lineage>
</organism>
<dbReference type="Gene3D" id="3.40.50.2000">
    <property type="entry name" value="Glycogen Phosphorylase B"/>
    <property type="match status" value="3"/>
</dbReference>
<dbReference type="Proteomes" id="UP001596289">
    <property type="component" value="Unassembled WGS sequence"/>
</dbReference>
<dbReference type="RefSeq" id="WP_125552634.1">
    <property type="nucleotide sequence ID" value="NZ_JBHSSL010000055.1"/>
</dbReference>
<evidence type="ECO:0000256" key="2">
    <source>
        <dbReference type="ARBA" id="ARBA00022679"/>
    </source>
</evidence>
<dbReference type="PANTHER" id="PTHR12526">
    <property type="entry name" value="GLYCOSYLTRANSFERASE"/>
    <property type="match status" value="1"/>
</dbReference>
<dbReference type="Pfam" id="PF00534">
    <property type="entry name" value="Glycos_transf_1"/>
    <property type="match status" value="1"/>
</dbReference>
<dbReference type="PANTHER" id="PTHR12526:SF629">
    <property type="entry name" value="TEICHURONIC ACID BIOSYNTHESIS GLYCOSYLTRANSFERASE TUAH-RELATED"/>
    <property type="match status" value="1"/>
</dbReference>
<keyword evidence="2 4" id="KW-0808">Transferase</keyword>
<gene>
    <name evidence="4" type="ORF">ACFQGP_09810</name>
</gene>
<dbReference type="EMBL" id="JBHSSL010000055">
    <property type="protein sequence ID" value="MFC6170871.1"/>
    <property type="molecule type" value="Genomic_DNA"/>
</dbReference>
<comment type="caution">
    <text evidence="4">The sequence shown here is derived from an EMBL/GenBank/DDBJ whole genome shotgun (WGS) entry which is preliminary data.</text>
</comment>
<dbReference type="GO" id="GO:0016757">
    <property type="term" value="F:glycosyltransferase activity"/>
    <property type="evidence" value="ECO:0007669"/>
    <property type="project" value="UniProtKB-KW"/>
</dbReference>
<feature type="domain" description="Glycosyl transferase family 1" evidence="3">
    <location>
        <begin position="322"/>
        <end position="481"/>
    </location>
</feature>
<sequence>MFNLYYFITSMLDYRISGIEHAQLKRLALFQKHKIPAKILTMNYSTIQHQNMQTYKLRDVDLINIFDYFQKATNYRGQRATLNDIQVPRATQMRSEKNIYKFFNQDHLVMRVEMWQEQYIHQITFYDRLDNPFQIDIYDERGFLSQRQMLGFDNRVAQRLYYNVSGNLVLKAGFTAGAKKENFFQLVDYKGADYFFDSKQALDTFFFDELNRQNKEPTTFIVDRNFIVETAIFNMKTAARRFFYTHNIVVADPNAPMTSKPYATIPNYLANQEKVTGLLSPTQHQLNDIKNRWHPTFKQYQVPVGSISDQQLAATPILMADRQPFKIINVARIHEQKRLEDTITVFQKIHEQVPQATLALYGYVNDEEIARKLQQQVKQLNLTAAVTFNDYTTDMATVYDTTQLFISTSRYEGYGLAIMEALAHGVPALSYDINYGPNEIIRAGVDGYLFEQQDITGMADKAIQLLKAPKLLQTFSTHAYQGRTRFSAEQVWQAWQPIITKQNGGQ</sequence>
<name>A0ABW1RFI0_9LACO</name>
<evidence type="ECO:0000256" key="1">
    <source>
        <dbReference type="ARBA" id="ARBA00022676"/>
    </source>
</evidence>
<accession>A0ABW1RFI0</accession>
<keyword evidence="1 4" id="KW-0328">Glycosyltransferase</keyword>
<dbReference type="InterPro" id="IPR001296">
    <property type="entry name" value="Glyco_trans_1"/>
</dbReference>